<evidence type="ECO:0000313" key="2">
    <source>
        <dbReference type="EMBL" id="WFD48396.1"/>
    </source>
</evidence>
<evidence type="ECO:0000256" key="1">
    <source>
        <dbReference type="SAM" id="Phobius"/>
    </source>
</evidence>
<dbReference type="Proteomes" id="UP000818624">
    <property type="component" value="Chromosome 3"/>
</dbReference>
<sequence length="109" mass="11918">MATLGDYIGLALILALVYAIYTGLQHTDDAKRALKEKKDELKVRHAPTRLTQAHGIDISSEGISIRSNHRSMDRSAYIDATQKKFNEGGAFLAEHANSMKFGPGEDAST</sequence>
<feature type="transmembrane region" description="Helical" evidence="1">
    <location>
        <begin position="6"/>
        <end position="24"/>
    </location>
</feature>
<protein>
    <submittedName>
        <fullName evidence="2">Uncharacterized protein</fullName>
    </submittedName>
</protein>
<keyword evidence="3" id="KW-1185">Reference proteome</keyword>
<keyword evidence="1" id="KW-1133">Transmembrane helix</keyword>
<gene>
    <name evidence="2" type="ORF">GLX27_003066</name>
</gene>
<accession>A0ABY8ESG5</accession>
<organism evidence="2 3">
    <name type="scientific">Malassezia furfur</name>
    <name type="common">Pityriasis versicolor infection agent</name>
    <name type="synonym">Pityrosporum furfur</name>
    <dbReference type="NCBI Taxonomy" id="55194"/>
    <lineage>
        <taxon>Eukaryota</taxon>
        <taxon>Fungi</taxon>
        <taxon>Dikarya</taxon>
        <taxon>Basidiomycota</taxon>
        <taxon>Ustilaginomycotina</taxon>
        <taxon>Malasseziomycetes</taxon>
        <taxon>Malasseziales</taxon>
        <taxon>Malasseziaceae</taxon>
        <taxon>Malassezia</taxon>
    </lineage>
</organism>
<reference evidence="2 3" key="1">
    <citation type="journal article" date="2020" name="Elife">
        <title>Loss of centromere function drives karyotype evolution in closely related Malassezia species.</title>
        <authorList>
            <person name="Sankaranarayanan S.R."/>
            <person name="Ianiri G."/>
            <person name="Coelho M.A."/>
            <person name="Reza M.H."/>
            <person name="Thimmappa B.C."/>
            <person name="Ganguly P."/>
            <person name="Vadnala R.N."/>
            <person name="Sun S."/>
            <person name="Siddharthan R."/>
            <person name="Tellgren-Roth C."/>
            <person name="Dawson T.L."/>
            <person name="Heitman J."/>
            <person name="Sanyal K."/>
        </authorList>
    </citation>
    <scope>NUCLEOTIDE SEQUENCE [LARGE SCALE GENOMIC DNA]</scope>
    <source>
        <strain evidence="2">CBS14141</strain>
    </source>
</reference>
<dbReference type="EMBL" id="CP046236">
    <property type="protein sequence ID" value="WFD48396.1"/>
    <property type="molecule type" value="Genomic_DNA"/>
</dbReference>
<keyword evidence="1" id="KW-0472">Membrane</keyword>
<keyword evidence="1" id="KW-0812">Transmembrane</keyword>
<proteinExistence type="predicted"/>
<evidence type="ECO:0000313" key="3">
    <source>
        <dbReference type="Proteomes" id="UP000818624"/>
    </source>
</evidence>
<name>A0ABY8ESG5_MALFU</name>